<feature type="chain" id="PRO_5045197874" description="SPOR domain-containing protein" evidence="2">
    <location>
        <begin position="21"/>
        <end position="460"/>
    </location>
</feature>
<dbReference type="Gene3D" id="1.25.40.10">
    <property type="entry name" value="Tetratricopeptide repeat domain"/>
    <property type="match status" value="2"/>
</dbReference>
<proteinExistence type="predicted"/>
<feature type="signal peptide" evidence="2">
    <location>
        <begin position="1"/>
        <end position="20"/>
    </location>
</feature>
<dbReference type="InterPro" id="IPR011990">
    <property type="entry name" value="TPR-like_helical_dom_sf"/>
</dbReference>
<dbReference type="Pfam" id="PF05036">
    <property type="entry name" value="SPOR"/>
    <property type="match status" value="1"/>
</dbReference>
<evidence type="ECO:0000256" key="2">
    <source>
        <dbReference type="SAM" id="SignalP"/>
    </source>
</evidence>
<dbReference type="Pfam" id="PF14559">
    <property type="entry name" value="TPR_19"/>
    <property type="match status" value="2"/>
</dbReference>
<feature type="repeat" description="TPR" evidence="1">
    <location>
        <begin position="68"/>
        <end position="101"/>
    </location>
</feature>
<evidence type="ECO:0000259" key="3">
    <source>
        <dbReference type="PROSITE" id="PS51724"/>
    </source>
</evidence>
<dbReference type="SUPFAM" id="SSF48452">
    <property type="entry name" value="TPR-like"/>
    <property type="match status" value="1"/>
</dbReference>
<dbReference type="PROSITE" id="PS51257">
    <property type="entry name" value="PROKAR_LIPOPROTEIN"/>
    <property type="match status" value="1"/>
</dbReference>
<keyword evidence="2" id="KW-0732">Signal</keyword>
<dbReference type="InterPro" id="IPR007730">
    <property type="entry name" value="SPOR-like_dom"/>
</dbReference>
<keyword evidence="1" id="KW-0802">TPR repeat</keyword>
<comment type="caution">
    <text evidence="4">The sequence shown here is derived from an EMBL/GenBank/DDBJ whole genome shotgun (WGS) entry which is preliminary data.</text>
</comment>
<organism evidence="4 5">
    <name type="scientific">Novosphingobium indicum</name>
    <dbReference type="NCBI Taxonomy" id="462949"/>
    <lineage>
        <taxon>Bacteria</taxon>
        <taxon>Pseudomonadati</taxon>
        <taxon>Pseudomonadota</taxon>
        <taxon>Alphaproteobacteria</taxon>
        <taxon>Sphingomonadales</taxon>
        <taxon>Sphingomonadaceae</taxon>
        <taxon>Novosphingobium</taxon>
    </lineage>
</organism>
<accession>A0ABQ2J8L9</accession>
<keyword evidence="5" id="KW-1185">Reference proteome</keyword>
<dbReference type="PROSITE" id="PS50005">
    <property type="entry name" value="TPR"/>
    <property type="match status" value="1"/>
</dbReference>
<protein>
    <recommendedName>
        <fullName evidence="3">SPOR domain-containing protein</fullName>
    </recommendedName>
</protein>
<name>A0ABQ2J8L9_9SPHN</name>
<reference evidence="5" key="1">
    <citation type="journal article" date="2019" name="Int. J. Syst. Evol. Microbiol.">
        <title>The Global Catalogue of Microorganisms (GCM) 10K type strain sequencing project: providing services to taxonomists for standard genome sequencing and annotation.</title>
        <authorList>
            <consortium name="The Broad Institute Genomics Platform"/>
            <consortium name="The Broad Institute Genome Sequencing Center for Infectious Disease"/>
            <person name="Wu L."/>
            <person name="Ma J."/>
        </authorList>
    </citation>
    <scope>NUCLEOTIDE SEQUENCE [LARGE SCALE GENOMIC DNA]</scope>
    <source>
        <strain evidence="5">CGMCC 1.6784</strain>
    </source>
</reference>
<evidence type="ECO:0000256" key="1">
    <source>
        <dbReference type="PROSITE-ProRule" id="PRU00339"/>
    </source>
</evidence>
<dbReference type="RefSeq" id="WP_229710016.1">
    <property type="nucleotide sequence ID" value="NZ_BMLK01000002.1"/>
</dbReference>
<feature type="domain" description="SPOR" evidence="3">
    <location>
        <begin position="357"/>
        <end position="440"/>
    </location>
</feature>
<dbReference type="Proteomes" id="UP000605099">
    <property type="component" value="Unassembled WGS sequence"/>
</dbReference>
<sequence>MERFTFKARFAGLAACSAMAAVLLVGCSAHAPLASSGSPAISGESADAQMSEAIAKAEKRVAKSPQSASARVDLAQAYLTAGRFDSSATTFQDAMSLGEKDPRVALGLALSYIGSGRNAEALSLLSSHRADIPVSDLGLALALAGQPAQAVGLLSDAVRSGNDNPKTRQNLAYAYALNGRWAEARVVASQDVPADQIDARMSEWAASARPEQFQVRVAGLLGAPVRADSGQPAALALNGAARDDTPRMAVADLPVPTPIAPVQAPEPATAELPPVATRELAAATEGDFQQAFKAEPASAPASAPVSLATNAAEVAKEAPVALASRSIENPKAVPVRKFVSQPTVQSVSATHSAYVDAPKSATHLVQLGSFSTLEGAKRAWGIFVARNPKLKDHTMRITEADVRGRRYYRVAAEGFDRGTARNLCSSVRERGGGCFAYAKTHTLPGTIPGKSTSGAMLASL</sequence>
<gene>
    <name evidence="4" type="ORF">GCM10011349_03760</name>
</gene>
<dbReference type="PROSITE" id="PS51724">
    <property type="entry name" value="SPOR"/>
    <property type="match status" value="1"/>
</dbReference>
<evidence type="ECO:0000313" key="5">
    <source>
        <dbReference type="Proteomes" id="UP000605099"/>
    </source>
</evidence>
<dbReference type="EMBL" id="BMLK01000002">
    <property type="protein sequence ID" value="GGN41572.1"/>
    <property type="molecule type" value="Genomic_DNA"/>
</dbReference>
<evidence type="ECO:0000313" key="4">
    <source>
        <dbReference type="EMBL" id="GGN41572.1"/>
    </source>
</evidence>
<dbReference type="InterPro" id="IPR019734">
    <property type="entry name" value="TPR_rpt"/>
</dbReference>